<dbReference type="InterPro" id="IPR014746">
    <property type="entry name" value="Gln_synth/guanido_kin_cat_dom"/>
</dbReference>
<keyword evidence="5 7" id="KW-0648">Protein biosynthesis</keyword>
<evidence type="ECO:0000256" key="1">
    <source>
        <dbReference type="ARBA" id="ARBA00005306"/>
    </source>
</evidence>
<accession>A0AA40FH21</accession>
<organism evidence="9 10">
    <name type="scientific">Melipona bicolor</name>
    <dbReference type="NCBI Taxonomy" id="60889"/>
    <lineage>
        <taxon>Eukaryota</taxon>
        <taxon>Metazoa</taxon>
        <taxon>Ecdysozoa</taxon>
        <taxon>Arthropoda</taxon>
        <taxon>Hexapoda</taxon>
        <taxon>Insecta</taxon>
        <taxon>Pterygota</taxon>
        <taxon>Neoptera</taxon>
        <taxon>Endopterygota</taxon>
        <taxon>Hymenoptera</taxon>
        <taxon>Apocrita</taxon>
        <taxon>Aculeata</taxon>
        <taxon>Apoidea</taxon>
        <taxon>Anthophila</taxon>
        <taxon>Apidae</taxon>
        <taxon>Melipona</taxon>
    </lineage>
</organism>
<comment type="caution">
    <text evidence="9">The sequence shown here is derived from an EMBL/GenBank/DDBJ whole genome shotgun (WGS) entry which is preliminary data.</text>
</comment>
<dbReference type="SUPFAM" id="SSF55931">
    <property type="entry name" value="Glutamine synthetase/guanido kinase"/>
    <property type="match status" value="1"/>
</dbReference>
<keyword evidence="4 7" id="KW-0067">ATP-binding</keyword>
<evidence type="ECO:0000313" key="9">
    <source>
        <dbReference type="EMBL" id="KAK1118805.1"/>
    </source>
</evidence>
<dbReference type="InterPro" id="IPR017959">
    <property type="entry name" value="Asn/Gln-tRNA_amidoTrfase_suB/E"/>
</dbReference>
<dbReference type="GO" id="GO:0070681">
    <property type="term" value="P:glutaminyl-tRNAGln biosynthesis via transamidation"/>
    <property type="evidence" value="ECO:0007669"/>
    <property type="project" value="UniProtKB-UniRule"/>
</dbReference>
<dbReference type="SUPFAM" id="SSF89095">
    <property type="entry name" value="GatB/YqeY motif"/>
    <property type="match status" value="1"/>
</dbReference>
<evidence type="ECO:0000256" key="6">
    <source>
        <dbReference type="ARBA" id="ARBA00047913"/>
    </source>
</evidence>
<keyword evidence="7" id="KW-0496">Mitochondrion</keyword>
<dbReference type="NCBIfam" id="NF004012">
    <property type="entry name" value="PRK05477.1-2"/>
    <property type="match status" value="1"/>
</dbReference>
<dbReference type="GO" id="GO:0050567">
    <property type="term" value="F:glutaminyl-tRNA synthase (glutamine-hydrolyzing) activity"/>
    <property type="evidence" value="ECO:0007669"/>
    <property type="project" value="UniProtKB-UniRule"/>
</dbReference>
<dbReference type="Proteomes" id="UP001177670">
    <property type="component" value="Unassembled WGS sequence"/>
</dbReference>
<dbReference type="SMART" id="SM00845">
    <property type="entry name" value="GatB_Yqey"/>
    <property type="match status" value="1"/>
</dbReference>
<dbReference type="EC" id="6.3.5.-" evidence="7"/>
<dbReference type="InterPro" id="IPR023168">
    <property type="entry name" value="GatB_Yqey_C_2"/>
</dbReference>
<comment type="subcellular location">
    <subcellularLocation>
        <location evidence="7">Mitochondrion</location>
    </subcellularLocation>
</comment>
<keyword evidence="2 7" id="KW-0436">Ligase</keyword>
<dbReference type="GO" id="GO:0030956">
    <property type="term" value="C:glutamyl-tRNA(Gln) amidotransferase complex"/>
    <property type="evidence" value="ECO:0007669"/>
    <property type="project" value="UniProtKB-UniRule"/>
</dbReference>
<protein>
    <recommendedName>
        <fullName evidence="7">Glutamyl-tRNA(Gln) amidotransferase subunit B, mitochondrial</fullName>
        <shortName evidence="7">Glu-AdT subunit B</shortName>
        <ecNumber evidence="7">6.3.5.-</ecNumber>
    </recommendedName>
</protein>
<comment type="subunit">
    <text evidence="7">Subunit of the heterotrimeric GatCAB amidotransferase (AdT) complex, composed of A, B and C subunits.</text>
</comment>
<dbReference type="PANTHER" id="PTHR11659:SF0">
    <property type="entry name" value="GLUTAMYL-TRNA(GLN) AMIDOTRANSFERASE SUBUNIT B, MITOCHONDRIAL"/>
    <property type="match status" value="1"/>
</dbReference>
<comment type="similarity">
    <text evidence="1 7">Belongs to the GatB/GatE family. GatB subfamily.</text>
</comment>
<dbReference type="GO" id="GO:0032543">
    <property type="term" value="P:mitochondrial translation"/>
    <property type="evidence" value="ECO:0007669"/>
    <property type="project" value="UniProtKB-UniRule"/>
</dbReference>
<name>A0AA40FH21_9HYME</name>
<keyword evidence="10" id="KW-1185">Reference proteome</keyword>
<evidence type="ECO:0000256" key="3">
    <source>
        <dbReference type="ARBA" id="ARBA00022741"/>
    </source>
</evidence>
<dbReference type="NCBIfam" id="TIGR00133">
    <property type="entry name" value="gatB"/>
    <property type="match status" value="1"/>
</dbReference>
<evidence type="ECO:0000256" key="7">
    <source>
        <dbReference type="HAMAP-Rule" id="MF_03147"/>
    </source>
</evidence>
<dbReference type="InterPro" id="IPR004413">
    <property type="entry name" value="GatB"/>
</dbReference>
<gene>
    <name evidence="9" type="ORF">K0M31_014802</name>
</gene>
<feature type="domain" description="Asn/Gln amidotransferase" evidence="8">
    <location>
        <begin position="371"/>
        <end position="521"/>
    </location>
</feature>
<sequence length="522" mass="59388">MLLSKNISMFIKKYHKNISKKCIRFISGNIEEWKSTIGLEIHAQISTKSKLFSGAPTNFNNPINSCVSLFDCAIPGTMPVLNKKCVEAGVLTALALSCEVNAVSMFERKHYFYSDLPAGFQITQQKKPLAIGGKIKFNVFKTGVHKQPYSKSSKIKQIQLEQDSGKSLHNEGVGRSLIDLNRAGIPLMELVFEPDLTNGEEAAALVKELCFILQLLGTCSCKMEEGALRVDANVSISKSNAPLGIRTELKNISSLSAINHAIDYEIKRQISILQKGGEVINETRAWDPLSKKTVLMREKEEKHDYRFMPEPNLPPLHLYVNRNVQNTYNLIDVPSLKEQLPELPEQIRQNLLKSLTPDTLAAITSDLEWYLLFCDIIKNGKHREPQLVAKIFISEILSLLDKYNLDFTFCISNQKYIEELIDLIQAEIINQPTFKKLLSELLNKPNKMPKQIVEENNWFIISDEKELEMICLEILKTNPNLVKQYKAGRKKVFKKFLHKTFLLTEQRADMAKTSKIMTRLLS</sequence>
<evidence type="ECO:0000256" key="5">
    <source>
        <dbReference type="ARBA" id="ARBA00022917"/>
    </source>
</evidence>
<comment type="function">
    <text evidence="7">Allows the formation of correctly charged Gln-tRNA(Gln) through the transamidation of misacylated Glu-tRNA(Gln) in the mitochondria. The reaction takes place in the presence of glutamine and ATP through an activated gamma-phospho-Glu-tRNA(Gln).</text>
</comment>
<reference evidence="9" key="1">
    <citation type="submission" date="2021-10" db="EMBL/GenBank/DDBJ databases">
        <title>Melipona bicolor Genome sequencing and assembly.</title>
        <authorList>
            <person name="Araujo N.S."/>
            <person name="Arias M.C."/>
        </authorList>
    </citation>
    <scope>NUCLEOTIDE SEQUENCE</scope>
    <source>
        <strain evidence="9">USP_2M_L1-L4_2017</strain>
        <tissue evidence="9">Whole body</tissue>
    </source>
</reference>
<comment type="catalytic activity">
    <reaction evidence="6 7">
        <text>L-glutamyl-tRNA(Gln) + L-glutamine + ATP + H2O = L-glutaminyl-tRNA(Gln) + L-glutamate + ADP + phosphate + H(+)</text>
        <dbReference type="Rhea" id="RHEA:17521"/>
        <dbReference type="Rhea" id="RHEA-COMP:9681"/>
        <dbReference type="Rhea" id="RHEA-COMP:9684"/>
        <dbReference type="ChEBI" id="CHEBI:15377"/>
        <dbReference type="ChEBI" id="CHEBI:15378"/>
        <dbReference type="ChEBI" id="CHEBI:29985"/>
        <dbReference type="ChEBI" id="CHEBI:30616"/>
        <dbReference type="ChEBI" id="CHEBI:43474"/>
        <dbReference type="ChEBI" id="CHEBI:58359"/>
        <dbReference type="ChEBI" id="CHEBI:78520"/>
        <dbReference type="ChEBI" id="CHEBI:78521"/>
        <dbReference type="ChEBI" id="CHEBI:456216"/>
    </reaction>
</comment>
<evidence type="ECO:0000259" key="8">
    <source>
        <dbReference type="SMART" id="SM00845"/>
    </source>
</evidence>
<dbReference type="PANTHER" id="PTHR11659">
    <property type="entry name" value="GLUTAMYL-TRNA GLN AMIDOTRANSFERASE SUBUNIT B MITOCHONDRIAL AND PROKARYOTIC PET112-RELATED"/>
    <property type="match status" value="1"/>
</dbReference>
<dbReference type="Pfam" id="PF02637">
    <property type="entry name" value="GatB_Yqey"/>
    <property type="match status" value="1"/>
</dbReference>
<keyword evidence="3 7" id="KW-0547">Nucleotide-binding</keyword>
<dbReference type="GO" id="GO:0005524">
    <property type="term" value="F:ATP binding"/>
    <property type="evidence" value="ECO:0007669"/>
    <property type="project" value="UniProtKB-KW"/>
</dbReference>
<dbReference type="EMBL" id="JAHYIQ010000041">
    <property type="protein sequence ID" value="KAK1118805.1"/>
    <property type="molecule type" value="Genomic_DNA"/>
</dbReference>
<evidence type="ECO:0000256" key="4">
    <source>
        <dbReference type="ARBA" id="ARBA00022840"/>
    </source>
</evidence>
<dbReference type="Gene3D" id="1.10.10.410">
    <property type="match status" value="1"/>
</dbReference>
<dbReference type="InterPro" id="IPR018027">
    <property type="entry name" value="Asn/Gln_amidotransferase"/>
</dbReference>
<evidence type="ECO:0000313" key="10">
    <source>
        <dbReference type="Proteomes" id="UP001177670"/>
    </source>
</evidence>
<evidence type="ECO:0000256" key="2">
    <source>
        <dbReference type="ARBA" id="ARBA00022598"/>
    </source>
</evidence>
<dbReference type="NCBIfam" id="NF004014">
    <property type="entry name" value="PRK05477.1-4"/>
    <property type="match status" value="1"/>
</dbReference>
<dbReference type="AlphaFoldDB" id="A0AA40FH21"/>
<dbReference type="InterPro" id="IPR006075">
    <property type="entry name" value="Asn/Gln-tRNA_Trfase_suB/E_cat"/>
</dbReference>
<dbReference type="GO" id="GO:0005739">
    <property type="term" value="C:mitochondrion"/>
    <property type="evidence" value="ECO:0007669"/>
    <property type="project" value="UniProtKB-SubCell"/>
</dbReference>
<dbReference type="HAMAP" id="MF_00121">
    <property type="entry name" value="GatB"/>
    <property type="match status" value="1"/>
</dbReference>
<dbReference type="InterPro" id="IPR003789">
    <property type="entry name" value="Asn/Gln_tRNA_amidoTrase-B-like"/>
</dbReference>
<dbReference type="Pfam" id="PF02934">
    <property type="entry name" value="GatB_N"/>
    <property type="match status" value="1"/>
</dbReference>
<proteinExistence type="inferred from homology"/>